<evidence type="ECO:0000313" key="3">
    <source>
        <dbReference type="Proteomes" id="UP000192478"/>
    </source>
</evidence>
<feature type="transmembrane region" description="Helical" evidence="1">
    <location>
        <begin position="12"/>
        <end position="33"/>
    </location>
</feature>
<keyword evidence="1" id="KW-0812">Transmembrane</keyword>
<accession>A0AAC9WF19</accession>
<reference evidence="2 3" key="1">
    <citation type="submission" date="2017-03" db="EMBL/GenBank/DDBJ databases">
        <title>Complete sequence of Clostridium formicaceticum DSM 92.</title>
        <authorList>
            <person name="Poehlein A."/>
            <person name="Karl M."/>
            <person name="Bengelsdorf F.R."/>
            <person name="Duerre P."/>
            <person name="Daniel R."/>
        </authorList>
    </citation>
    <scope>NUCLEOTIDE SEQUENCE [LARGE SCALE GENOMIC DNA]</scope>
    <source>
        <strain evidence="2 3">DSM 92</strain>
    </source>
</reference>
<name>A0AAC9WF19_9CLOT</name>
<organism evidence="2 3">
    <name type="scientific">Clostridium formicaceticum</name>
    <dbReference type="NCBI Taxonomy" id="1497"/>
    <lineage>
        <taxon>Bacteria</taxon>
        <taxon>Bacillati</taxon>
        <taxon>Bacillota</taxon>
        <taxon>Clostridia</taxon>
        <taxon>Eubacteriales</taxon>
        <taxon>Clostridiaceae</taxon>
        <taxon>Clostridium</taxon>
    </lineage>
</organism>
<dbReference type="EMBL" id="CP020559">
    <property type="protein sequence ID" value="ARE86356.1"/>
    <property type="molecule type" value="Genomic_DNA"/>
</dbReference>
<evidence type="ECO:0000313" key="2">
    <source>
        <dbReference type="EMBL" id="ARE86356.1"/>
    </source>
</evidence>
<dbReference type="Proteomes" id="UP000192478">
    <property type="component" value="Chromosome"/>
</dbReference>
<gene>
    <name evidence="2" type="ORF">CLFO_06780</name>
</gene>
<proteinExistence type="predicted"/>
<evidence type="ECO:0000256" key="1">
    <source>
        <dbReference type="SAM" id="Phobius"/>
    </source>
</evidence>
<protein>
    <submittedName>
        <fullName evidence="2">Uncharacterized protein</fullName>
    </submittedName>
</protein>
<keyword evidence="1" id="KW-0472">Membrane</keyword>
<dbReference type="AlphaFoldDB" id="A0AAC9WF19"/>
<keyword evidence="1" id="KW-1133">Transmembrane helix</keyword>
<sequence length="38" mass="4521">MLYQKILSKISTLSNVVNFITNTINVCLLYYYFIIKVF</sequence>